<reference evidence="2" key="1">
    <citation type="journal article" date="2019" name="Microbiol. Resour. Announc.">
        <title>Complete Genome Sequence of Halomonas olivaria, a Moderately Halophilic Bacterium Isolated from Olive Processing Effluents, Obtained by Nanopore Sequencing.</title>
        <authorList>
            <person name="Nagata S."/>
            <person name="Ii K.M."/>
            <person name="Tsukimi T."/>
            <person name="Miura M.C."/>
            <person name="Galipon J."/>
            <person name="Arakawa K."/>
        </authorList>
    </citation>
    <scope>NUCLEOTIDE SEQUENCE [LARGE SCALE GENOMIC DNA]</scope>
    <source>
        <strain evidence="2">TYRC17</strain>
    </source>
</reference>
<name>A0ABN5X2Z3_9GAMM</name>
<evidence type="ECO:0000313" key="2">
    <source>
        <dbReference type="Proteomes" id="UP000289555"/>
    </source>
</evidence>
<evidence type="ECO:0000313" key="1">
    <source>
        <dbReference type="EMBL" id="BBI53025.1"/>
    </source>
</evidence>
<keyword evidence="2" id="KW-1185">Reference proteome</keyword>
<dbReference type="Proteomes" id="UP000289555">
    <property type="component" value="Chromosome"/>
</dbReference>
<sequence length="61" mass="7071">MGKTMTERAIADRDIADALCEQVRSAYDARTPLRIVGGDTRAFMADRWRARRYRWLNIVAL</sequence>
<dbReference type="EMBL" id="AP019416">
    <property type="protein sequence ID" value="BBI53025.1"/>
    <property type="molecule type" value="Genomic_DNA"/>
</dbReference>
<proteinExistence type="predicted"/>
<protein>
    <submittedName>
        <fullName evidence="1">Uncharacterized protein</fullName>
    </submittedName>
</protein>
<accession>A0ABN5X2Z3</accession>
<gene>
    <name evidence="1" type="ORF">HORIV_54460</name>
</gene>
<organism evidence="1 2">
    <name type="scientific">Vreelandella olivaria</name>
    <dbReference type="NCBI Taxonomy" id="390919"/>
    <lineage>
        <taxon>Bacteria</taxon>
        <taxon>Pseudomonadati</taxon>
        <taxon>Pseudomonadota</taxon>
        <taxon>Gammaproteobacteria</taxon>
        <taxon>Oceanospirillales</taxon>
        <taxon>Halomonadaceae</taxon>
        <taxon>Vreelandella</taxon>
    </lineage>
</organism>